<accession>A0AAW0SAN3</accession>
<dbReference type="AlphaFoldDB" id="A0AAW0SAN3"/>
<keyword evidence="3" id="KW-1185">Reference proteome</keyword>
<gene>
    <name evidence="2" type="ORF">O3P69_019095</name>
</gene>
<feature type="compositionally biased region" description="Basic and acidic residues" evidence="1">
    <location>
        <begin position="47"/>
        <end position="62"/>
    </location>
</feature>
<proteinExistence type="predicted"/>
<protein>
    <submittedName>
        <fullName evidence="2">Uncharacterized protein</fullName>
    </submittedName>
</protein>
<name>A0AAW0SAN3_SCYPA</name>
<comment type="caution">
    <text evidence="2">The sequence shown here is derived from an EMBL/GenBank/DDBJ whole genome shotgun (WGS) entry which is preliminary data.</text>
</comment>
<sequence>MVVVQVKPLQPLPDKSSTLDLNQHLPASLTPAVVPGSAEARAATTLREGEREDSGQRQEGCCDTRSSSISDGERWTVDEYYGSHAFFRITSDPPILVVAGVRQKNCKCMGHTAVFCV</sequence>
<dbReference type="EMBL" id="JARAKH010006393">
    <property type="protein sequence ID" value="KAK8371936.1"/>
    <property type="molecule type" value="Genomic_DNA"/>
</dbReference>
<evidence type="ECO:0000313" key="3">
    <source>
        <dbReference type="Proteomes" id="UP001487740"/>
    </source>
</evidence>
<organism evidence="2 3">
    <name type="scientific">Scylla paramamosain</name>
    <name type="common">Mud crab</name>
    <dbReference type="NCBI Taxonomy" id="85552"/>
    <lineage>
        <taxon>Eukaryota</taxon>
        <taxon>Metazoa</taxon>
        <taxon>Ecdysozoa</taxon>
        <taxon>Arthropoda</taxon>
        <taxon>Crustacea</taxon>
        <taxon>Multicrustacea</taxon>
        <taxon>Malacostraca</taxon>
        <taxon>Eumalacostraca</taxon>
        <taxon>Eucarida</taxon>
        <taxon>Decapoda</taxon>
        <taxon>Pleocyemata</taxon>
        <taxon>Brachyura</taxon>
        <taxon>Eubrachyura</taxon>
        <taxon>Portunoidea</taxon>
        <taxon>Portunidae</taxon>
        <taxon>Portuninae</taxon>
        <taxon>Scylla</taxon>
    </lineage>
</organism>
<evidence type="ECO:0000313" key="2">
    <source>
        <dbReference type="EMBL" id="KAK8371936.1"/>
    </source>
</evidence>
<feature type="region of interest" description="Disordered" evidence="1">
    <location>
        <begin position="33"/>
        <end position="69"/>
    </location>
</feature>
<evidence type="ECO:0000256" key="1">
    <source>
        <dbReference type="SAM" id="MobiDB-lite"/>
    </source>
</evidence>
<reference evidence="2 3" key="1">
    <citation type="submission" date="2023-03" db="EMBL/GenBank/DDBJ databases">
        <title>High-quality genome of Scylla paramamosain provides insights in environmental adaptation.</title>
        <authorList>
            <person name="Zhang L."/>
        </authorList>
    </citation>
    <scope>NUCLEOTIDE SEQUENCE [LARGE SCALE GENOMIC DNA]</scope>
    <source>
        <strain evidence="2">LZ_2023a</strain>
        <tissue evidence="2">Muscle</tissue>
    </source>
</reference>
<dbReference type="Proteomes" id="UP001487740">
    <property type="component" value="Unassembled WGS sequence"/>
</dbReference>